<accession>A0A1C7MKW6</accession>
<keyword evidence="2" id="KW-1185">Reference proteome</keyword>
<evidence type="ECO:0000313" key="2">
    <source>
        <dbReference type="Proteomes" id="UP000092993"/>
    </source>
</evidence>
<evidence type="ECO:0000313" key="1">
    <source>
        <dbReference type="EMBL" id="OBZ77490.1"/>
    </source>
</evidence>
<dbReference type="Proteomes" id="UP000092993">
    <property type="component" value="Unassembled WGS sequence"/>
</dbReference>
<reference evidence="1 2" key="1">
    <citation type="submission" date="2016-03" db="EMBL/GenBank/DDBJ databases">
        <title>Whole genome sequencing of Grifola frondosa 9006-11.</title>
        <authorList>
            <person name="Min B."/>
            <person name="Park H."/>
            <person name="Kim J.-G."/>
            <person name="Cho H."/>
            <person name="Oh Y.-L."/>
            <person name="Kong W.-S."/>
            <person name="Choi I.-G."/>
        </authorList>
    </citation>
    <scope>NUCLEOTIDE SEQUENCE [LARGE SCALE GENOMIC DNA]</scope>
    <source>
        <strain evidence="1 2">9006-11</strain>
    </source>
</reference>
<dbReference type="AlphaFoldDB" id="A0A1C7MKW6"/>
<dbReference type="EMBL" id="LUGG01000002">
    <property type="protein sequence ID" value="OBZ77490.1"/>
    <property type="molecule type" value="Genomic_DNA"/>
</dbReference>
<proteinExistence type="predicted"/>
<comment type="caution">
    <text evidence="1">The sequence shown here is derived from an EMBL/GenBank/DDBJ whole genome shotgun (WGS) entry which is preliminary data.</text>
</comment>
<sequence>MDLRFDSRVLHPAMNYESLTSSLDCCVFDGMNNARGHNICYNPFSRRKRPSTLLSPIHSRFNILANRLRALREAQRLLS</sequence>
<protein>
    <submittedName>
        <fullName evidence="1">Uncharacterized protein</fullName>
    </submittedName>
</protein>
<organism evidence="1 2">
    <name type="scientific">Grifola frondosa</name>
    <name type="common">Maitake</name>
    <name type="synonym">Polyporus frondosus</name>
    <dbReference type="NCBI Taxonomy" id="5627"/>
    <lineage>
        <taxon>Eukaryota</taxon>
        <taxon>Fungi</taxon>
        <taxon>Dikarya</taxon>
        <taxon>Basidiomycota</taxon>
        <taxon>Agaricomycotina</taxon>
        <taxon>Agaricomycetes</taxon>
        <taxon>Polyporales</taxon>
        <taxon>Grifolaceae</taxon>
        <taxon>Grifola</taxon>
    </lineage>
</organism>
<name>A0A1C7MKW6_GRIFR</name>
<gene>
    <name evidence="1" type="ORF">A0H81_02378</name>
</gene>